<organism evidence="2 3">
    <name type="scientific">Solanum stoloniferum</name>
    <dbReference type="NCBI Taxonomy" id="62892"/>
    <lineage>
        <taxon>Eukaryota</taxon>
        <taxon>Viridiplantae</taxon>
        <taxon>Streptophyta</taxon>
        <taxon>Embryophyta</taxon>
        <taxon>Tracheophyta</taxon>
        <taxon>Spermatophyta</taxon>
        <taxon>Magnoliopsida</taxon>
        <taxon>eudicotyledons</taxon>
        <taxon>Gunneridae</taxon>
        <taxon>Pentapetalae</taxon>
        <taxon>asterids</taxon>
        <taxon>lamiids</taxon>
        <taxon>Solanales</taxon>
        <taxon>Solanaceae</taxon>
        <taxon>Solanoideae</taxon>
        <taxon>Solaneae</taxon>
        <taxon>Solanum</taxon>
    </lineage>
</organism>
<protein>
    <submittedName>
        <fullName evidence="2">Uncharacterized protein</fullName>
    </submittedName>
</protein>
<feature type="compositionally biased region" description="Polar residues" evidence="1">
    <location>
        <begin position="116"/>
        <end position="129"/>
    </location>
</feature>
<accession>A0ABD2SLQ7</accession>
<feature type="region of interest" description="Disordered" evidence="1">
    <location>
        <begin position="83"/>
        <end position="129"/>
    </location>
</feature>
<proteinExistence type="predicted"/>
<evidence type="ECO:0000313" key="2">
    <source>
        <dbReference type="EMBL" id="KAL3344812.1"/>
    </source>
</evidence>
<gene>
    <name evidence="2" type="ORF">AABB24_023984</name>
</gene>
<reference evidence="2 3" key="1">
    <citation type="submission" date="2024-05" db="EMBL/GenBank/DDBJ databases">
        <title>De novo assembly of an allotetraploid wild potato.</title>
        <authorList>
            <person name="Hosaka A.J."/>
        </authorList>
    </citation>
    <scope>NUCLEOTIDE SEQUENCE [LARGE SCALE GENOMIC DNA]</scope>
    <source>
        <tissue evidence="2">Young leaves</tissue>
    </source>
</reference>
<name>A0ABD2SLQ7_9SOLN</name>
<evidence type="ECO:0000256" key="1">
    <source>
        <dbReference type="SAM" id="MobiDB-lite"/>
    </source>
</evidence>
<keyword evidence="3" id="KW-1185">Reference proteome</keyword>
<feature type="region of interest" description="Disordered" evidence="1">
    <location>
        <begin position="1"/>
        <end position="47"/>
    </location>
</feature>
<feature type="compositionally biased region" description="Low complexity" evidence="1">
    <location>
        <begin position="89"/>
        <end position="102"/>
    </location>
</feature>
<comment type="caution">
    <text evidence="2">The sequence shown here is derived from an EMBL/GenBank/DDBJ whole genome shotgun (WGS) entry which is preliminary data.</text>
</comment>
<feature type="compositionally biased region" description="Low complexity" evidence="1">
    <location>
        <begin position="1"/>
        <end position="20"/>
    </location>
</feature>
<dbReference type="Proteomes" id="UP001627284">
    <property type="component" value="Unassembled WGS sequence"/>
</dbReference>
<feature type="compositionally biased region" description="Basic and acidic residues" evidence="1">
    <location>
        <begin position="22"/>
        <end position="36"/>
    </location>
</feature>
<evidence type="ECO:0000313" key="3">
    <source>
        <dbReference type="Proteomes" id="UP001627284"/>
    </source>
</evidence>
<dbReference type="EMBL" id="JBJKTR010000014">
    <property type="protein sequence ID" value="KAL3344812.1"/>
    <property type="molecule type" value="Genomic_DNA"/>
</dbReference>
<sequence>KPYSTSSSSPPLSSTLSPSPRFSDEREPASRRDKQHQQLAAPAENVQQIRLAAAPARCSRRHRPLPPLSLSFVLPSLLLSFSGKKPAEATSSSNRRTPASSSKQPANCRRGEQRQLRPTATSARANFDQ</sequence>
<dbReference type="AlphaFoldDB" id="A0ABD2SLQ7"/>
<feature type="non-terminal residue" evidence="2">
    <location>
        <position position="1"/>
    </location>
</feature>